<sequence length="140" mass="16315">MIHVKRNVSSSIPKRTSISQMNLHYAKGFDTISHYQNIPLRHKDHQLAVSSKVTAYFCKIPGILTPNVGSCRKRRRAGNEGFLSNMRDFSLLESEGEDKKFYHLYLLSKLMAWSLLEKKPKSSDKCHIVRVFKWINFRCQ</sequence>
<accession>A0A9X0ALU3</accession>
<dbReference type="Proteomes" id="UP001152300">
    <property type="component" value="Unassembled WGS sequence"/>
</dbReference>
<proteinExistence type="predicted"/>
<name>A0A9X0ALU3_9HELO</name>
<reference evidence="1" key="1">
    <citation type="submission" date="2022-11" db="EMBL/GenBank/DDBJ databases">
        <title>Genome Resource of Sclerotinia nivalis Strain SnTB1, a Plant Pathogen Isolated from American Ginseng.</title>
        <authorList>
            <person name="Fan S."/>
        </authorList>
    </citation>
    <scope>NUCLEOTIDE SEQUENCE</scope>
    <source>
        <strain evidence="1">SnTB1</strain>
    </source>
</reference>
<evidence type="ECO:0000313" key="1">
    <source>
        <dbReference type="EMBL" id="KAJ8065157.1"/>
    </source>
</evidence>
<dbReference type="AlphaFoldDB" id="A0A9X0ALU3"/>
<evidence type="ECO:0000313" key="2">
    <source>
        <dbReference type="Proteomes" id="UP001152300"/>
    </source>
</evidence>
<organism evidence="1 2">
    <name type="scientific">Sclerotinia nivalis</name>
    <dbReference type="NCBI Taxonomy" id="352851"/>
    <lineage>
        <taxon>Eukaryota</taxon>
        <taxon>Fungi</taxon>
        <taxon>Dikarya</taxon>
        <taxon>Ascomycota</taxon>
        <taxon>Pezizomycotina</taxon>
        <taxon>Leotiomycetes</taxon>
        <taxon>Helotiales</taxon>
        <taxon>Sclerotiniaceae</taxon>
        <taxon>Sclerotinia</taxon>
    </lineage>
</organism>
<gene>
    <name evidence="1" type="ORF">OCU04_005870</name>
</gene>
<dbReference type="EMBL" id="JAPEIS010000006">
    <property type="protein sequence ID" value="KAJ8065157.1"/>
    <property type="molecule type" value="Genomic_DNA"/>
</dbReference>
<comment type="caution">
    <text evidence="1">The sequence shown here is derived from an EMBL/GenBank/DDBJ whole genome shotgun (WGS) entry which is preliminary data.</text>
</comment>
<protein>
    <submittedName>
        <fullName evidence="1">Uncharacterized protein</fullName>
    </submittedName>
</protein>
<keyword evidence="2" id="KW-1185">Reference proteome</keyword>